<accession>A0A2N3LN32</accession>
<dbReference type="AlphaFoldDB" id="A0A2N3LN32"/>
<name>A0A2N3LN32_9BACI</name>
<comment type="caution">
    <text evidence="2">The sequence shown here is derived from an EMBL/GenBank/DDBJ whole genome shotgun (WGS) entry which is preliminary data.</text>
</comment>
<evidence type="ECO:0000259" key="1">
    <source>
        <dbReference type="Pfam" id="PF14493"/>
    </source>
</evidence>
<dbReference type="OrthoDB" id="2354672at2"/>
<proteinExistence type="predicted"/>
<sequence>MTFLEALILWILKKLKSERSVYAVFHLIKGKKSSQTIQDAYLYQIKALFYTFPYLKRSDFDECIQSLINKGLLEVKENNQYFLTNKGVEQINAFFSNYSFPSFLNGMKYQEQPFIIWNRLCILIQVLSNLVHDSRLYYPITRDTKLLRWVRQFILSQKMTKHQLGEAIYNELYTIFSKNPPESPEMFVYRLTGYNQIGKTVEQTADKLSMETTEYWFRFLHLLHYVVEQVLGNRHSYPILFSIMQDIDEPFPMTKSTVETYKLLLKNYTISEISKIRNLKESTIQDHIIEIALNNPEFSIRTFIDSDTEEKIMRIAKRMGKQKLKLIKEQLEGVSYFHIRLALAKNR</sequence>
<reference evidence="2 3" key="1">
    <citation type="submission" date="2017-11" db="EMBL/GenBank/DDBJ databases">
        <title>Bacillus camelliae sp. nov., isolated from pu'er tea.</title>
        <authorList>
            <person name="Niu L."/>
        </authorList>
    </citation>
    <scope>NUCLEOTIDE SEQUENCE [LARGE SCALE GENOMIC DNA]</scope>
    <source>
        <strain evidence="2 3">7578-1</strain>
    </source>
</reference>
<dbReference type="InterPro" id="IPR029491">
    <property type="entry name" value="Helicase_HTH"/>
</dbReference>
<dbReference type="Proteomes" id="UP000233440">
    <property type="component" value="Unassembled WGS sequence"/>
</dbReference>
<dbReference type="EMBL" id="PIQO01000003">
    <property type="protein sequence ID" value="PKR85943.1"/>
    <property type="molecule type" value="Genomic_DNA"/>
</dbReference>
<organism evidence="2 3">
    <name type="scientific">Heyndrickxia camelliae</name>
    <dbReference type="NCBI Taxonomy" id="1707093"/>
    <lineage>
        <taxon>Bacteria</taxon>
        <taxon>Bacillati</taxon>
        <taxon>Bacillota</taxon>
        <taxon>Bacilli</taxon>
        <taxon>Bacillales</taxon>
        <taxon>Bacillaceae</taxon>
        <taxon>Heyndrickxia</taxon>
    </lineage>
</organism>
<dbReference type="InterPro" id="IPR008308">
    <property type="entry name" value="YpbB-like"/>
</dbReference>
<dbReference type="Pfam" id="PF14493">
    <property type="entry name" value="HTH_40"/>
    <property type="match status" value="1"/>
</dbReference>
<protein>
    <recommendedName>
        <fullName evidence="1">Helicase Helix-turn-helix domain-containing protein</fullName>
    </recommendedName>
</protein>
<evidence type="ECO:0000313" key="2">
    <source>
        <dbReference type="EMBL" id="PKR85943.1"/>
    </source>
</evidence>
<dbReference type="PIRSF" id="PIRSF021350">
    <property type="entry name" value="UCP021350"/>
    <property type="match status" value="1"/>
</dbReference>
<dbReference type="RefSeq" id="WP_101353313.1">
    <property type="nucleotide sequence ID" value="NZ_PIQO01000003.1"/>
</dbReference>
<gene>
    <name evidence="2" type="ORF">CWO92_06095</name>
</gene>
<keyword evidence="3" id="KW-1185">Reference proteome</keyword>
<feature type="domain" description="Helicase Helix-turn-helix" evidence="1">
    <location>
        <begin position="257"/>
        <end position="343"/>
    </location>
</feature>
<evidence type="ECO:0000313" key="3">
    <source>
        <dbReference type="Proteomes" id="UP000233440"/>
    </source>
</evidence>